<dbReference type="Proteomes" id="UP000799424">
    <property type="component" value="Unassembled WGS sequence"/>
</dbReference>
<dbReference type="AlphaFoldDB" id="A0A6A6ZMM3"/>
<sequence>MFGGVRSFRPLKRGVSVLRGKCIGVGFPRKTGAIHRLFDMHTSIITLSTLLSLSTALPQRNRNGGNGRGGGGGQTQQATAQQQAAQVAQGLSQAQDGSTILDDTVMVNGLPIRFKISAPADQFLPASGVPGAAAASAQGTLGANVLLHGDGGQSFFDMPNQNVQANTMGVALLAPDENLFWGGGSGLQRTDGVAHAQAVNDFIQTELPARVAVNMSNIVFTGVSGGSLLMSGFFIPAQMANYANSAVELNCGAMPPQVAFQNAASVMSQTRIHYQSTQSELQLLQDAIPQAVVAYEQAAVDAGLNANQINALQTVDNTPAGGHCEFDGQDFVDGVQTMLTSYSNVVQGGDGVVTGLGAPSNGQVATGVVGNENLQFVGGRKREATIESMVKMRWARQEVVEVGDVALVACGRTSC</sequence>
<dbReference type="OrthoDB" id="4540290at2759"/>
<evidence type="ECO:0000313" key="3">
    <source>
        <dbReference type="Proteomes" id="UP000799424"/>
    </source>
</evidence>
<name>A0A6A6ZMM3_9PLEO</name>
<protein>
    <submittedName>
        <fullName evidence="2">Uncharacterized protein</fullName>
    </submittedName>
</protein>
<dbReference type="EMBL" id="MU006234">
    <property type="protein sequence ID" value="KAF2822332.1"/>
    <property type="molecule type" value="Genomic_DNA"/>
</dbReference>
<feature type="compositionally biased region" description="Gly residues" evidence="1">
    <location>
        <begin position="64"/>
        <end position="74"/>
    </location>
</feature>
<proteinExistence type="predicted"/>
<accession>A0A6A6ZMM3</accession>
<gene>
    <name evidence="2" type="ORF">CC86DRAFT_357114</name>
</gene>
<feature type="region of interest" description="Disordered" evidence="1">
    <location>
        <begin position="58"/>
        <end position="89"/>
    </location>
</feature>
<feature type="compositionally biased region" description="Low complexity" evidence="1">
    <location>
        <begin position="75"/>
        <end position="89"/>
    </location>
</feature>
<evidence type="ECO:0000256" key="1">
    <source>
        <dbReference type="SAM" id="MobiDB-lite"/>
    </source>
</evidence>
<evidence type="ECO:0000313" key="2">
    <source>
        <dbReference type="EMBL" id="KAF2822332.1"/>
    </source>
</evidence>
<organism evidence="2 3">
    <name type="scientific">Ophiobolus disseminans</name>
    <dbReference type="NCBI Taxonomy" id="1469910"/>
    <lineage>
        <taxon>Eukaryota</taxon>
        <taxon>Fungi</taxon>
        <taxon>Dikarya</taxon>
        <taxon>Ascomycota</taxon>
        <taxon>Pezizomycotina</taxon>
        <taxon>Dothideomycetes</taxon>
        <taxon>Pleosporomycetidae</taxon>
        <taxon>Pleosporales</taxon>
        <taxon>Pleosporineae</taxon>
        <taxon>Phaeosphaeriaceae</taxon>
        <taxon>Ophiobolus</taxon>
    </lineage>
</organism>
<reference evidence="2" key="1">
    <citation type="journal article" date="2020" name="Stud. Mycol.">
        <title>101 Dothideomycetes genomes: a test case for predicting lifestyles and emergence of pathogens.</title>
        <authorList>
            <person name="Haridas S."/>
            <person name="Albert R."/>
            <person name="Binder M."/>
            <person name="Bloem J."/>
            <person name="Labutti K."/>
            <person name="Salamov A."/>
            <person name="Andreopoulos B."/>
            <person name="Baker S."/>
            <person name="Barry K."/>
            <person name="Bills G."/>
            <person name="Bluhm B."/>
            <person name="Cannon C."/>
            <person name="Castanera R."/>
            <person name="Culley D."/>
            <person name="Daum C."/>
            <person name="Ezra D."/>
            <person name="Gonzalez J."/>
            <person name="Henrissat B."/>
            <person name="Kuo A."/>
            <person name="Liang C."/>
            <person name="Lipzen A."/>
            <person name="Lutzoni F."/>
            <person name="Magnuson J."/>
            <person name="Mondo S."/>
            <person name="Nolan M."/>
            <person name="Ohm R."/>
            <person name="Pangilinan J."/>
            <person name="Park H.-J."/>
            <person name="Ramirez L."/>
            <person name="Alfaro M."/>
            <person name="Sun H."/>
            <person name="Tritt A."/>
            <person name="Yoshinaga Y."/>
            <person name="Zwiers L.-H."/>
            <person name="Turgeon B."/>
            <person name="Goodwin S."/>
            <person name="Spatafora J."/>
            <person name="Crous P."/>
            <person name="Grigoriev I."/>
        </authorList>
    </citation>
    <scope>NUCLEOTIDE SEQUENCE</scope>
    <source>
        <strain evidence="2">CBS 113818</strain>
    </source>
</reference>
<keyword evidence="3" id="KW-1185">Reference proteome</keyword>